<dbReference type="InterPro" id="IPR050339">
    <property type="entry name" value="CC_SR_Kinase"/>
</dbReference>
<name>A0A1V8SXK2_9PEZI</name>
<feature type="transmembrane region" description="Helical" evidence="8">
    <location>
        <begin position="556"/>
        <end position="575"/>
    </location>
</feature>
<dbReference type="GO" id="GO:0005737">
    <property type="term" value="C:cytoplasm"/>
    <property type="evidence" value="ECO:0007669"/>
    <property type="project" value="TreeGrafter"/>
</dbReference>
<dbReference type="InterPro" id="IPR000719">
    <property type="entry name" value="Prot_kinase_dom"/>
</dbReference>
<evidence type="ECO:0000256" key="8">
    <source>
        <dbReference type="SAM" id="Phobius"/>
    </source>
</evidence>
<dbReference type="Gene3D" id="1.10.510.10">
    <property type="entry name" value="Transferase(Phosphotransferase) domain 1"/>
    <property type="match status" value="1"/>
</dbReference>
<dbReference type="GO" id="GO:0005634">
    <property type="term" value="C:nucleus"/>
    <property type="evidence" value="ECO:0007669"/>
    <property type="project" value="TreeGrafter"/>
</dbReference>
<evidence type="ECO:0000259" key="9">
    <source>
        <dbReference type="PROSITE" id="PS50011"/>
    </source>
</evidence>
<evidence type="ECO:0000313" key="10">
    <source>
        <dbReference type="EMBL" id="OQO03886.1"/>
    </source>
</evidence>
<dbReference type="InterPro" id="IPR008271">
    <property type="entry name" value="Ser/Thr_kinase_AS"/>
</dbReference>
<dbReference type="FunCoup" id="A0A1V8SXK2">
    <property type="interactions" value="248"/>
</dbReference>
<dbReference type="PANTHER" id="PTHR11042:SF138">
    <property type="entry name" value="SERINE_THREONINE-PROTEIN KINASE IKS1-RELATED"/>
    <property type="match status" value="1"/>
</dbReference>
<dbReference type="FunFam" id="1.10.510.10:FF:000699">
    <property type="entry name" value="Probable serine/threonine-protein kinase iksA"/>
    <property type="match status" value="1"/>
</dbReference>
<feature type="domain" description="Protein kinase" evidence="9">
    <location>
        <begin position="176"/>
        <end position="497"/>
    </location>
</feature>
<gene>
    <name evidence="10" type="ORF">B0A48_10527</name>
</gene>
<dbReference type="STRING" id="1507870.A0A1V8SXK2"/>
<dbReference type="InParanoid" id="A0A1V8SXK2"/>
<keyword evidence="3" id="KW-0418">Kinase</keyword>
<dbReference type="InterPro" id="IPR017441">
    <property type="entry name" value="Protein_kinase_ATP_BS"/>
</dbReference>
<dbReference type="Pfam" id="PF00069">
    <property type="entry name" value="Pkinase"/>
    <property type="match status" value="1"/>
</dbReference>
<feature type="region of interest" description="Disordered" evidence="7">
    <location>
        <begin position="287"/>
        <end position="307"/>
    </location>
</feature>
<comment type="similarity">
    <text evidence="5">Belongs to the protein kinase superfamily. Ser/Thr protein kinase family. GCN2 subfamily.</text>
</comment>
<dbReference type="PROSITE" id="PS00108">
    <property type="entry name" value="PROTEIN_KINASE_ST"/>
    <property type="match status" value="1"/>
</dbReference>
<feature type="compositionally biased region" description="Polar residues" evidence="7">
    <location>
        <begin position="153"/>
        <end position="162"/>
    </location>
</feature>
<feature type="region of interest" description="Disordered" evidence="7">
    <location>
        <begin position="135"/>
        <end position="162"/>
    </location>
</feature>
<evidence type="ECO:0000256" key="2">
    <source>
        <dbReference type="ARBA" id="ARBA00022741"/>
    </source>
</evidence>
<organism evidence="10 11">
    <name type="scientific">Cryoendolithus antarcticus</name>
    <dbReference type="NCBI Taxonomy" id="1507870"/>
    <lineage>
        <taxon>Eukaryota</taxon>
        <taxon>Fungi</taxon>
        <taxon>Dikarya</taxon>
        <taxon>Ascomycota</taxon>
        <taxon>Pezizomycotina</taxon>
        <taxon>Dothideomycetes</taxon>
        <taxon>Dothideomycetidae</taxon>
        <taxon>Cladosporiales</taxon>
        <taxon>Cladosporiaceae</taxon>
        <taxon>Cryoendolithus</taxon>
    </lineage>
</organism>
<dbReference type="EMBL" id="NAJO01000023">
    <property type="protein sequence ID" value="OQO03886.1"/>
    <property type="molecule type" value="Genomic_DNA"/>
</dbReference>
<keyword evidence="8" id="KW-1133">Transmembrane helix</keyword>
<proteinExistence type="inferred from homology"/>
<evidence type="ECO:0000256" key="3">
    <source>
        <dbReference type="ARBA" id="ARBA00022777"/>
    </source>
</evidence>
<keyword evidence="8" id="KW-0812">Transmembrane</keyword>
<evidence type="ECO:0000256" key="1">
    <source>
        <dbReference type="ARBA" id="ARBA00022679"/>
    </source>
</evidence>
<accession>A0A1V8SXK2</accession>
<sequence length="592" mass="65382">MADATPPRQMSLIPYPSDSEREIVLRRGNAVVVYDNASRHLSVVAAPEQPVDLPECPYCHRPLRDDDQSRREGRGPAEEYWPDGRPQTARRGPFVDPEYFGMLAASQQPSPSASAPGTPLPARLVPHAIRSGRSREISGAGDLPSGAEFVTSGPAQGSSQGISSTAFSPGFFRQNFREMKELGRGGFGVVLLLEHVMDGVVLGEFACKRIPVGNDHAWLEKTLIEVKLLKKIPHVNLVPYHWVWLEDCQPTKFGPSVPCLWILQDYCNGGDLHNYVLQSKDASDATQSLHQERLRRRSREQLPPPVDLRGPSKLTFDEIFTFFRDITSGLHHLHTKGYIHRDLKPSNCLLQHDDAQTRVLISDFGEVQAAGAKRRNTGATGTISYCAPEVLRKGASEDAFGDFTTKSDIFSLGMIVYFMCFGRLPYTSTDGLDEDNEDVDELRTEISAWQGLHQEARIRVDLPDKLYTFLQRLLAANPDERPTTGEILSTIKAEAGLGDIFSVTDDDSPPRFALRIVLFGAKLASLNLPCAPYAANVVLLYALLAIAALDLGLVPLNLTMSVLMLGVHLAVVYIANQQGWLCEGPDVFRQSK</sequence>
<dbReference type="PROSITE" id="PS50011">
    <property type="entry name" value="PROTEIN_KINASE_DOM"/>
    <property type="match status" value="1"/>
</dbReference>
<dbReference type="AlphaFoldDB" id="A0A1V8SXK2"/>
<evidence type="ECO:0000256" key="6">
    <source>
        <dbReference type="PROSITE-ProRule" id="PRU10141"/>
    </source>
</evidence>
<feature type="binding site" evidence="6">
    <location>
        <position position="208"/>
    </location>
    <ligand>
        <name>ATP</name>
        <dbReference type="ChEBI" id="CHEBI:30616"/>
    </ligand>
</feature>
<protein>
    <recommendedName>
        <fullName evidence="9">Protein kinase domain-containing protein</fullName>
    </recommendedName>
</protein>
<feature type="region of interest" description="Disordered" evidence="7">
    <location>
        <begin position="62"/>
        <end position="89"/>
    </location>
</feature>
<comment type="caution">
    <text evidence="10">The sequence shown here is derived from an EMBL/GenBank/DDBJ whole genome shotgun (WGS) entry which is preliminary data.</text>
</comment>
<keyword evidence="1" id="KW-0808">Transferase</keyword>
<feature type="transmembrane region" description="Helical" evidence="8">
    <location>
        <begin position="531"/>
        <end position="549"/>
    </location>
</feature>
<dbReference type="InterPro" id="IPR011009">
    <property type="entry name" value="Kinase-like_dom_sf"/>
</dbReference>
<keyword evidence="8" id="KW-0472">Membrane</keyword>
<dbReference type="GO" id="GO:0005524">
    <property type="term" value="F:ATP binding"/>
    <property type="evidence" value="ECO:0007669"/>
    <property type="project" value="UniProtKB-UniRule"/>
</dbReference>
<dbReference type="Gene3D" id="3.30.200.20">
    <property type="entry name" value="Phosphorylase Kinase, domain 1"/>
    <property type="match status" value="1"/>
</dbReference>
<keyword evidence="4 6" id="KW-0067">ATP-binding</keyword>
<dbReference type="SMART" id="SM00220">
    <property type="entry name" value="S_TKc"/>
    <property type="match status" value="1"/>
</dbReference>
<keyword evidence="2 6" id="KW-0547">Nucleotide-binding</keyword>
<reference evidence="11" key="1">
    <citation type="submission" date="2017-03" db="EMBL/GenBank/DDBJ databases">
        <title>Genomes of endolithic fungi from Antarctica.</title>
        <authorList>
            <person name="Coleine C."/>
            <person name="Masonjones S."/>
            <person name="Stajich J.E."/>
        </authorList>
    </citation>
    <scope>NUCLEOTIDE SEQUENCE [LARGE SCALE GENOMIC DNA]</scope>
    <source>
        <strain evidence="11">CCFEE 5527</strain>
    </source>
</reference>
<evidence type="ECO:0000256" key="7">
    <source>
        <dbReference type="SAM" id="MobiDB-lite"/>
    </source>
</evidence>
<evidence type="ECO:0000313" key="11">
    <source>
        <dbReference type="Proteomes" id="UP000192596"/>
    </source>
</evidence>
<dbReference type="PANTHER" id="PTHR11042">
    <property type="entry name" value="EUKARYOTIC TRANSLATION INITIATION FACTOR 2-ALPHA KINASE EIF2-ALPHA KINASE -RELATED"/>
    <property type="match status" value="1"/>
</dbReference>
<dbReference type="OrthoDB" id="1405469at2759"/>
<feature type="compositionally biased region" description="Basic and acidic residues" evidence="7">
    <location>
        <begin position="62"/>
        <end position="77"/>
    </location>
</feature>
<keyword evidence="11" id="KW-1185">Reference proteome</keyword>
<dbReference type="PROSITE" id="PS00107">
    <property type="entry name" value="PROTEIN_KINASE_ATP"/>
    <property type="match status" value="1"/>
</dbReference>
<evidence type="ECO:0000256" key="4">
    <source>
        <dbReference type="ARBA" id="ARBA00022840"/>
    </source>
</evidence>
<evidence type="ECO:0000256" key="5">
    <source>
        <dbReference type="ARBA" id="ARBA00037982"/>
    </source>
</evidence>
<dbReference type="SUPFAM" id="SSF56112">
    <property type="entry name" value="Protein kinase-like (PK-like)"/>
    <property type="match status" value="1"/>
</dbReference>
<dbReference type="Proteomes" id="UP000192596">
    <property type="component" value="Unassembled WGS sequence"/>
</dbReference>
<dbReference type="GO" id="GO:0004672">
    <property type="term" value="F:protein kinase activity"/>
    <property type="evidence" value="ECO:0007669"/>
    <property type="project" value="InterPro"/>
</dbReference>